<dbReference type="SUPFAM" id="SSF46689">
    <property type="entry name" value="Homeodomain-like"/>
    <property type="match status" value="2"/>
</dbReference>
<dbReference type="GO" id="GO:0003700">
    <property type="term" value="F:DNA-binding transcription factor activity"/>
    <property type="evidence" value="ECO:0007669"/>
    <property type="project" value="InterPro"/>
</dbReference>
<dbReference type="Gene3D" id="3.30.450.20">
    <property type="entry name" value="PAS domain"/>
    <property type="match status" value="1"/>
</dbReference>
<gene>
    <name evidence="5" type="ORF">ET33_09570</name>
</gene>
<dbReference type="InterPro" id="IPR009057">
    <property type="entry name" value="Homeodomain-like_sf"/>
</dbReference>
<dbReference type="Proteomes" id="UP000028123">
    <property type="component" value="Unassembled WGS sequence"/>
</dbReference>
<evidence type="ECO:0000313" key="5">
    <source>
        <dbReference type="EMBL" id="KEQ24513.1"/>
    </source>
</evidence>
<feature type="domain" description="HTH araC/xylS-type" evidence="4">
    <location>
        <begin position="658"/>
        <end position="756"/>
    </location>
</feature>
<keyword evidence="1" id="KW-0805">Transcription regulation</keyword>
<dbReference type="Gene3D" id="1.10.10.60">
    <property type="entry name" value="Homeodomain-like"/>
    <property type="match status" value="2"/>
</dbReference>
<sequence length="760" mass="87433">MWRPIPWFRNMSFKRKLFVYSLVISLLPVILTGTVLAHMAAKAIQDEVNQNHQIILQEMQRQVDSFWAGLDKASIQLANHRALEQAVQLEPSSKYLDEMLELADTIQKQRSVSDFQYDVSVIFLKFGKVYSSKHGFIELNEFAYRNVIDRIPPHFRSEIVAPDTYPGQDELLYLRPVPIFSDMQGSGILVLHIQKDKLADFAAHVPLGGNRKLYVFDEKGVVLISRAPEEIGTRPALFTGGLPRYYTGEPAETDIGGEKYQLTVRQSDYTRWTHVAMTPMKELTRQADRIQVTTVGIVLLLAAFWVLIARFGSTRLYGPVQHLLQRLLPPSRENSHAGTGNEWRALDAYVTGMLQTNEQLRRQLNEQSPYLKETIVHQLLRGEMNSNEAERVRQTFGFQLRGSRYAVCLIDIDDYARFQQLYQDKDRSLIMFALRKMTEEVFEEWFSCASAIAMPGQMALIVGLEKGDAALETLLLTAQKFLDTSAKYFQFTITITCSHPVLTYRDINEAYREARDLLGYRLLYGPGKLLTPQQVVPAENQLASDIIKREKLIVTAVMQGKADEGAELLRKWVQDMPQFVRHFHAALGLFAHLIGELVLNMQELELAPYEVFGEDPYKRLYEMTTMNEVAEWLAGTVFPSIAERLELAHTGKQQRMAADVIRFIHSHFDTDLSLQQLADQLRISPSQLSRMFKEETGTNFIDYLIRFRMDKAKEWLAHTEMPIKDIAEKLSYTSVQNFTRVFKQYEQLPPGEYRKRFRGD</sequence>
<keyword evidence="2" id="KW-0238">DNA-binding</keyword>
<keyword evidence="3" id="KW-0804">Transcription</keyword>
<evidence type="ECO:0000313" key="6">
    <source>
        <dbReference type="Proteomes" id="UP000028123"/>
    </source>
</evidence>
<accession>A0A081P1E0</accession>
<reference evidence="5 6" key="1">
    <citation type="submission" date="2014-06" db="EMBL/GenBank/DDBJ databases">
        <title>Draft genome sequence of Paenibacillus sp. MSt1.</title>
        <authorList>
            <person name="Aw Y.K."/>
            <person name="Ong K.S."/>
            <person name="Gan H.M."/>
            <person name="Lee S.M."/>
        </authorList>
    </citation>
    <scope>NUCLEOTIDE SEQUENCE [LARGE SCALE GENOMIC DNA]</scope>
    <source>
        <strain evidence="5 6">MSt1</strain>
    </source>
</reference>
<dbReference type="InterPro" id="IPR041522">
    <property type="entry name" value="CdaR_GGDEF"/>
</dbReference>
<dbReference type="GO" id="GO:0043565">
    <property type="term" value="F:sequence-specific DNA binding"/>
    <property type="evidence" value="ECO:0007669"/>
    <property type="project" value="InterPro"/>
</dbReference>
<dbReference type="OrthoDB" id="1975037at2"/>
<dbReference type="Pfam" id="PF17853">
    <property type="entry name" value="GGDEF_2"/>
    <property type="match status" value="1"/>
</dbReference>
<comment type="caution">
    <text evidence="5">The sequence shown here is derived from an EMBL/GenBank/DDBJ whole genome shotgun (WGS) entry which is preliminary data.</text>
</comment>
<dbReference type="InterPro" id="IPR018060">
    <property type="entry name" value="HTH_AraC"/>
</dbReference>
<dbReference type="Pfam" id="PF12833">
    <property type="entry name" value="HTH_18"/>
    <property type="match status" value="1"/>
</dbReference>
<evidence type="ECO:0000256" key="3">
    <source>
        <dbReference type="ARBA" id="ARBA00023163"/>
    </source>
</evidence>
<dbReference type="AlphaFoldDB" id="A0A081P1E0"/>
<dbReference type="PANTHER" id="PTHR43280:SF2">
    <property type="entry name" value="HTH-TYPE TRANSCRIPTIONAL REGULATOR EXSA"/>
    <property type="match status" value="1"/>
</dbReference>
<evidence type="ECO:0000256" key="1">
    <source>
        <dbReference type="ARBA" id="ARBA00023015"/>
    </source>
</evidence>
<dbReference type="SMART" id="SM00342">
    <property type="entry name" value="HTH_ARAC"/>
    <property type="match status" value="1"/>
</dbReference>
<dbReference type="PANTHER" id="PTHR43280">
    <property type="entry name" value="ARAC-FAMILY TRANSCRIPTIONAL REGULATOR"/>
    <property type="match status" value="1"/>
</dbReference>
<evidence type="ECO:0000259" key="4">
    <source>
        <dbReference type="PROSITE" id="PS01124"/>
    </source>
</evidence>
<evidence type="ECO:0000256" key="2">
    <source>
        <dbReference type="ARBA" id="ARBA00023125"/>
    </source>
</evidence>
<keyword evidence="6" id="KW-1185">Reference proteome</keyword>
<protein>
    <submittedName>
        <fullName evidence="5">AraC family transcriptional regulator</fullName>
    </submittedName>
</protein>
<organism evidence="5 6">
    <name type="scientific">Paenibacillus tyrfis</name>
    <dbReference type="NCBI Taxonomy" id="1501230"/>
    <lineage>
        <taxon>Bacteria</taxon>
        <taxon>Bacillati</taxon>
        <taxon>Bacillota</taxon>
        <taxon>Bacilli</taxon>
        <taxon>Bacillales</taxon>
        <taxon>Paenibacillaceae</taxon>
        <taxon>Paenibacillus</taxon>
    </lineage>
</organism>
<dbReference type="eggNOG" id="COG2207">
    <property type="taxonomic scope" value="Bacteria"/>
</dbReference>
<dbReference type="EMBL" id="JNVM01000016">
    <property type="protein sequence ID" value="KEQ24513.1"/>
    <property type="molecule type" value="Genomic_DNA"/>
</dbReference>
<proteinExistence type="predicted"/>
<dbReference type="RefSeq" id="WP_036685849.1">
    <property type="nucleotide sequence ID" value="NZ_JNVM01000016.1"/>
</dbReference>
<name>A0A081P1E0_9BACL</name>
<dbReference type="PROSITE" id="PS01124">
    <property type="entry name" value="HTH_ARAC_FAMILY_2"/>
    <property type="match status" value="1"/>
</dbReference>